<feature type="region of interest" description="Disordered" evidence="10">
    <location>
        <begin position="430"/>
        <end position="455"/>
    </location>
</feature>
<comment type="subcellular location">
    <subcellularLocation>
        <location evidence="1">Membrane</location>
        <topology evidence="1">Single-pass type I membrane protein</topology>
    </subcellularLocation>
</comment>
<dbReference type="SMART" id="SM00408">
    <property type="entry name" value="IGc2"/>
    <property type="match status" value="3"/>
</dbReference>
<evidence type="ECO:0000256" key="9">
    <source>
        <dbReference type="ARBA" id="ARBA00023319"/>
    </source>
</evidence>
<keyword evidence="3 11" id="KW-0812">Transmembrane</keyword>
<feature type="domain" description="Ig-like" evidence="13">
    <location>
        <begin position="33"/>
        <end position="133"/>
    </location>
</feature>
<evidence type="ECO:0000256" key="5">
    <source>
        <dbReference type="ARBA" id="ARBA00022989"/>
    </source>
</evidence>
<dbReference type="InterPro" id="IPR003598">
    <property type="entry name" value="Ig_sub2"/>
</dbReference>
<protein>
    <recommendedName>
        <fullName evidence="17">Neogenin</fullName>
    </recommendedName>
</protein>
<evidence type="ECO:0000256" key="1">
    <source>
        <dbReference type="ARBA" id="ARBA00004479"/>
    </source>
</evidence>
<evidence type="ECO:0000256" key="12">
    <source>
        <dbReference type="SAM" id="SignalP"/>
    </source>
</evidence>
<feature type="compositionally biased region" description="Polar residues" evidence="10">
    <location>
        <begin position="1438"/>
        <end position="1457"/>
    </location>
</feature>
<evidence type="ECO:0000313" key="15">
    <source>
        <dbReference type="EnsemblMetazoa" id="ENSAATROPP008270"/>
    </source>
</evidence>
<dbReference type="EnsemblMetazoa" id="ENSAATROPT009147">
    <property type="protein sequence ID" value="ENSAATROPP008270"/>
    <property type="gene ID" value="ENSAATROPG007452"/>
</dbReference>
<feature type="region of interest" description="Disordered" evidence="10">
    <location>
        <begin position="468"/>
        <end position="560"/>
    </location>
</feature>
<evidence type="ECO:0000259" key="14">
    <source>
        <dbReference type="PROSITE" id="PS50853"/>
    </source>
</evidence>
<evidence type="ECO:0000313" key="16">
    <source>
        <dbReference type="Proteomes" id="UP000075880"/>
    </source>
</evidence>
<feature type="domain" description="Fibronectin type-III" evidence="14">
    <location>
        <begin position="588"/>
        <end position="681"/>
    </location>
</feature>
<feature type="region of interest" description="Disordered" evidence="10">
    <location>
        <begin position="1421"/>
        <end position="1457"/>
    </location>
</feature>
<keyword evidence="5 11" id="KW-1133">Transmembrane helix</keyword>
<evidence type="ECO:0000256" key="11">
    <source>
        <dbReference type="SAM" id="Phobius"/>
    </source>
</evidence>
<organism evidence="15 16">
    <name type="scientific">Anopheles atroparvus</name>
    <name type="common">European mosquito</name>
    <dbReference type="NCBI Taxonomy" id="41427"/>
    <lineage>
        <taxon>Eukaryota</taxon>
        <taxon>Metazoa</taxon>
        <taxon>Ecdysozoa</taxon>
        <taxon>Arthropoda</taxon>
        <taxon>Hexapoda</taxon>
        <taxon>Insecta</taxon>
        <taxon>Pterygota</taxon>
        <taxon>Neoptera</taxon>
        <taxon>Endopterygota</taxon>
        <taxon>Diptera</taxon>
        <taxon>Nematocera</taxon>
        <taxon>Culicoidea</taxon>
        <taxon>Culicidae</taxon>
        <taxon>Anophelinae</taxon>
        <taxon>Anopheles</taxon>
    </lineage>
</organism>
<feature type="transmembrane region" description="Helical" evidence="11">
    <location>
        <begin position="1198"/>
        <end position="1219"/>
    </location>
</feature>
<dbReference type="CDD" id="cd00063">
    <property type="entry name" value="FN3"/>
    <property type="match status" value="6"/>
</dbReference>
<dbReference type="InterPro" id="IPR003599">
    <property type="entry name" value="Ig_sub"/>
</dbReference>
<feature type="chain" id="PRO_5042480986" description="Neogenin" evidence="12">
    <location>
        <begin position="30"/>
        <end position="1508"/>
    </location>
</feature>
<keyword evidence="4" id="KW-0677">Repeat</keyword>
<dbReference type="InterPro" id="IPR036179">
    <property type="entry name" value="Ig-like_dom_sf"/>
</dbReference>
<feature type="domain" description="Fibronectin type-III" evidence="14">
    <location>
        <begin position="782"/>
        <end position="875"/>
    </location>
</feature>
<dbReference type="Pfam" id="PF07679">
    <property type="entry name" value="I-set"/>
    <property type="match status" value="1"/>
</dbReference>
<dbReference type="GO" id="GO:0016020">
    <property type="term" value="C:membrane"/>
    <property type="evidence" value="ECO:0007669"/>
    <property type="project" value="UniProtKB-SubCell"/>
</dbReference>
<dbReference type="Pfam" id="PF13927">
    <property type="entry name" value="Ig_3"/>
    <property type="match status" value="1"/>
</dbReference>
<dbReference type="GO" id="GO:0009653">
    <property type="term" value="P:anatomical structure morphogenesis"/>
    <property type="evidence" value="ECO:0007669"/>
    <property type="project" value="UniProtKB-ARBA"/>
</dbReference>
<dbReference type="InterPro" id="IPR007110">
    <property type="entry name" value="Ig-like_dom"/>
</dbReference>
<dbReference type="Gene3D" id="2.60.40.10">
    <property type="entry name" value="Immunoglobulins"/>
    <property type="match status" value="10"/>
</dbReference>
<feature type="domain" description="Ig-like" evidence="13">
    <location>
        <begin position="337"/>
        <end position="422"/>
    </location>
</feature>
<dbReference type="SUPFAM" id="SSF48726">
    <property type="entry name" value="Immunoglobulin"/>
    <property type="match status" value="4"/>
</dbReference>
<feature type="region of interest" description="Disordered" evidence="10">
    <location>
        <begin position="663"/>
        <end position="684"/>
    </location>
</feature>
<dbReference type="SUPFAM" id="SSF49265">
    <property type="entry name" value="Fibronectin type III"/>
    <property type="match status" value="4"/>
</dbReference>
<dbReference type="GO" id="GO:0098609">
    <property type="term" value="P:cell-cell adhesion"/>
    <property type="evidence" value="ECO:0007669"/>
    <property type="project" value="TreeGrafter"/>
</dbReference>
<evidence type="ECO:0000256" key="10">
    <source>
        <dbReference type="SAM" id="MobiDB-lite"/>
    </source>
</evidence>
<evidence type="ECO:0000256" key="2">
    <source>
        <dbReference type="ARBA" id="ARBA00009588"/>
    </source>
</evidence>
<feature type="compositionally biased region" description="Polar residues" evidence="10">
    <location>
        <begin position="1317"/>
        <end position="1329"/>
    </location>
</feature>
<feature type="compositionally biased region" description="Acidic residues" evidence="10">
    <location>
        <begin position="504"/>
        <end position="521"/>
    </location>
</feature>
<dbReference type="SMART" id="SM00060">
    <property type="entry name" value="FN3"/>
    <property type="match status" value="6"/>
</dbReference>
<dbReference type="FunFam" id="2.60.40.10:FF:000004">
    <property type="entry name" value="DCC isoform 1"/>
    <property type="match status" value="2"/>
</dbReference>
<feature type="compositionally biased region" description="Polar residues" evidence="10">
    <location>
        <begin position="1373"/>
        <end position="1383"/>
    </location>
</feature>
<dbReference type="GO" id="GO:0030154">
    <property type="term" value="P:cell differentiation"/>
    <property type="evidence" value="ECO:0007669"/>
    <property type="project" value="UniProtKB-ARBA"/>
</dbReference>
<feature type="domain" description="Fibronectin type-III" evidence="14">
    <location>
        <begin position="1084"/>
        <end position="1181"/>
    </location>
</feature>
<dbReference type="InterPro" id="IPR013098">
    <property type="entry name" value="Ig_I-set"/>
</dbReference>
<feature type="domain" description="Fibronectin type-III" evidence="14">
    <location>
        <begin position="985"/>
        <end position="1079"/>
    </location>
</feature>
<dbReference type="InterPro" id="IPR036116">
    <property type="entry name" value="FN3_sf"/>
</dbReference>
<feature type="domain" description="Ig-like" evidence="13">
    <location>
        <begin position="244"/>
        <end position="332"/>
    </location>
</feature>
<dbReference type="PANTHER" id="PTHR44170">
    <property type="entry name" value="PROTEIN SIDEKICK"/>
    <property type="match status" value="1"/>
</dbReference>
<accession>A0AAG5DBN6</accession>
<evidence type="ECO:0000256" key="6">
    <source>
        <dbReference type="ARBA" id="ARBA00023136"/>
    </source>
</evidence>
<dbReference type="InterPro" id="IPR013783">
    <property type="entry name" value="Ig-like_fold"/>
</dbReference>
<feature type="region of interest" description="Disordered" evidence="10">
    <location>
        <begin position="1261"/>
        <end position="1329"/>
    </location>
</feature>
<dbReference type="Pfam" id="PF00041">
    <property type="entry name" value="fn3"/>
    <property type="match status" value="6"/>
</dbReference>
<keyword evidence="12" id="KW-0732">Signal</keyword>
<reference evidence="15" key="1">
    <citation type="submission" date="2024-04" db="UniProtKB">
        <authorList>
            <consortium name="EnsemblMetazoa"/>
        </authorList>
    </citation>
    <scope>IDENTIFICATION</scope>
    <source>
        <strain evidence="15">EBRO</strain>
    </source>
</reference>
<keyword evidence="8" id="KW-0325">Glycoprotein</keyword>
<dbReference type="FunFam" id="2.60.40.10:FF:000551">
    <property type="entry name" value="Protogenin A"/>
    <property type="match status" value="1"/>
</dbReference>
<feature type="compositionally biased region" description="Polar residues" evidence="10">
    <location>
        <begin position="1266"/>
        <end position="1285"/>
    </location>
</feature>
<evidence type="ECO:0000256" key="4">
    <source>
        <dbReference type="ARBA" id="ARBA00022737"/>
    </source>
</evidence>
<keyword evidence="9" id="KW-0393">Immunoglobulin domain</keyword>
<sequence>MMIRSRTARRHLIVCVATVFSLMFTKCYASQALEFTVEPSDVTVPEGNSVLLQCEGRADRKVLQEGKVAPNIRWRGPDGQDIGIVGDTFRSQLTNGSLYISSVESNRGLTGFYHCLLSVDGIGTIVSRSARVSIADLPDIDQESHEIYLYAGQTAYFKCMSSLLPFTAESRYHTEWLKDDLPLRMDLTRMLLLPSGALEIDEVVPADRGTYQCNVTAGTFSRLSSKSNLNIKSTAGQPQSFAPPAFVIVPQPQTMREGDTVILDCAANGNPKPTIRWLRNGEDIDMADLDSRFRIMGTGSLQINSIQDTDAGDYQCRASNTEDSLDASATVQVQVPPKFILSPEDKVAYEKEELELACSIHGKPTPVIQWLKNGDLITPSEYMQIVGGHNLKIFGLIGSDAGMFQCIGTNPAGSVQAAARLEIIEPGSLKRHKGKKFHQTQSKTKSYEKSPLLQSDPKLSKSLLDSLVSTSTKQRPNTDRDQFPYNDYTDDGYADHDHLLDGNHDDDDNDEDEDDDDDEEDGRIYALRPNEDPNKLYQSLTGSKSRETGEVGHFSSNQKSPLNAVTRKYSKLPYVDGSGKYTAPLPGPPRGLQAQIVKSRFITLSWLEPAKNPDEVISYSVYYRMHTSDRERKLTTKSRDEQEVNIQPLQPGKNYHFRVVGNSNHGPGDSSEPLEVRTPPEENIAGAPQNLRGYAVTEKDIHLQWDPPTVTNGLITKYRVYYAETDNGAEMYSDTTTTEVIINELRPYTKYTMYVVPFNQVGMGDPSHELDVKTYSATPAEPPANVTLETTSSTSITIRWEPPALEDRNGQITGYKIKYRKNKKALQVETTPANVRHYILKDLEKMSAYQVKISAMTVNGTGPFTEWHHIETYENDLDESQVPGQPAWLKTRPGADNITVIWGPPLHQEIKVRSYILGWGKGIPDEDTAEIEENMRYFEIVNLEPNSEYVISLRARNGMGDGAPKYDTVRTREDAPIEAPTPLEVPVGLRAIPMSGTSIVVYWTDTTLSKSQHVTDNRHYVVRYSPNGSNRYRYHNTTVLSSMIGDLRPSTQYEFAVKVVKGHRQSAWSMSVLNSTQQASPVSPPRDLEVSFDPRNPLTAILHWDSPRHASGPIAGYQVLYTTDTNKRDRDWNIESTSGDKTSAEIPNLEPHTTYYFKVQTRHSKGLGPFSAMVSLKTGAEVNSSENLTLEKSFSSELIYVVAGFVGLTLLVLVGVVVLKCRQKPEGTPEHAKKSYQKNNAGIIKPPDLWIHHDQMELKNMDKSQHSTTPGSVDGGASSSGTMTLPRSVGGHDYDSETPITHVTNSLDKRSYVPGYNGTTTPLSSTMERPQYPRTQYSMAARPHIAMDQQTLSQQNLLQQAPQLPPANPLAQTPENPYTYDSSYSPNVTYAQGMAVDAPKRGQGHPLKSFSVPAPPASTPIISGQGKHGTPTPAVTIRPQNSSPYKKPSLSSGSLTNRLQTGPVVAHSNDEIQRLAPSTSTEELNQEMANLEGLMKDLSAITANEFEC</sequence>
<dbReference type="InterPro" id="IPR010560">
    <property type="entry name" value="Neogenin_C"/>
</dbReference>
<dbReference type="PROSITE" id="PS50853">
    <property type="entry name" value="FN3"/>
    <property type="match status" value="6"/>
</dbReference>
<evidence type="ECO:0008006" key="17">
    <source>
        <dbReference type="Google" id="ProtNLM"/>
    </source>
</evidence>
<feature type="domain" description="Fibronectin type-III" evidence="14">
    <location>
        <begin position="687"/>
        <end position="777"/>
    </location>
</feature>
<feature type="domain" description="Fibronectin type-III" evidence="14">
    <location>
        <begin position="882"/>
        <end position="975"/>
    </location>
</feature>
<evidence type="ECO:0000256" key="8">
    <source>
        <dbReference type="ARBA" id="ARBA00023180"/>
    </source>
</evidence>
<evidence type="ECO:0000256" key="3">
    <source>
        <dbReference type="ARBA" id="ARBA00022692"/>
    </source>
</evidence>
<feature type="region of interest" description="Disordered" evidence="10">
    <location>
        <begin position="1364"/>
        <end position="1383"/>
    </location>
</feature>
<dbReference type="SMART" id="SM00409">
    <property type="entry name" value="IG"/>
    <property type="match status" value="4"/>
</dbReference>
<proteinExistence type="inferred from homology"/>
<feature type="signal peptide" evidence="12">
    <location>
        <begin position="1"/>
        <end position="29"/>
    </location>
</feature>
<comment type="similarity">
    <text evidence="2">Belongs to the immunoglobulin superfamily. DCC family.</text>
</comment>
<dbReference type="InterPro" id="IPR003961">
    <property type="entry name" value="FN3_dom"/>
</dbReference>
<evidence type="ECO:0000259" key="13">
    <source>
        <dbReference type="PROSITE" id="PS50835"/>
    </source>
</evidence>
<dbReference type="PRINTS" id="PR00014">
    <property type="entry name" value="FNTYPEIII"/>
</dbReference>
<name>A0AAG5DBN6_ANOAO</name>
<keyword evidence="7" id="KW-1015">Disulfide bond</keyword>
<feature type="compositionally biased region" description="Basic and acidic residues" evidence="10">
    <location>
        <begin position="493"/>
        <end position="503"/>
    </location>
</feature>
<feature type="domain" description="Ig-like" evidence="13">
    <location>
        <begin position="138"/>
        <end position="230"/>
    </location>
</feature>
<dbReference type="PROSITE" id="PS50835">
    <property type="entry name" value="IG_LIKE"/>
    <property type="match status" value="4"/>
</dbReference>
<evidence type="ECO:0000256" key="7">
    <source>
        <dbReference type="ARBA" id="ARBA00023157"/>
    </source>
</evidence>
<dbReference type="Proteomes" id="UP000075880">
    <property type="component" value="Unassembled WGS sequence"/>
</dbReference>
<dbReference type="PANTHER" id="PTHR44170:SF54">
    <property type="entry name" value="FI24025P1"/>
    <property type="match status" value="1"/>
</dbReference>
<keyword evidence="6 11" id="KW-0472">Membrane</keyword>
<dbReference type="Pfam" id="PF06583">
    <property type="entry name" value="Neogenin_C"/>
    <property type="match status" value="2"/>
</dbReference>
<keyword evidence="16" id="KW-1185">Reference proteome</keyword>